<accession>A0A5K7Z1E2</accession>
<protein>
    <recommendedName>
        <fullName evidence="3">L-2-amino-thiazoline-4-carboxylic acid hydrolase</fullName>
    </recommendedName>
</protein>
<evidence type="ECO:0000313" key="1">
    <source>
        <dbReference type="EMBL" id="BBO75792.1"/>
    </source>
</evidence>
<sequence length="176" mass="20684">MTLIERLTRHEIKELICKCWMTHDAMWFANTLFTQGVDQANQLNRAAIKSMVDVEIGRFLKTMNLSRDQIKSFEGFKAFFQNVRELLIPDFMNVTIGFDAPDTIFWHFNEKGCFAYNGVKRLEVENQYRCGVLYRIQCWLTCLDIPFEMNPVLKNCLMAEQGRCQGHFKCSFNEQV</sequence>
<reference evidence="1 2" key="1">
    <citation type="submission" date="2019-11" db="EMBL/GenBank/DDBJ databases">
        <title>Comparative genomics of hydrocarbon-degrading Desulfosarcina strains.</title>
        <authorList>
            <person name="Watanabe M."/>
            <person name="Kojima H."/>
            <person name="Fukui M."/>
        </authorList>
    </citation>
    <scope>NUCLEOTIDE SEQUENCE [LARGE SCALE GENOMIC DNA]</scope>
    <source>
        <strain evidence="1 2">PP31</strain>
    </source>
</reference>
<gene>
    <name evidence="1" type="ORF">DSCW_32090</name>
</gene>
<dbReference type="RefSeq" id="WP_155304682.1">
    <property type="nucleotide sequence ID" value="NZ_AP021875.1"/>
</dbReference>
<keyword evidence="2" id="KW-1185">Reference proteome</keyword>
<dbReference type="Proteomes" id="UP000427769">
    <property type="component" value="Chromosome"/>
</dbReference>
<dbReference type="KEGG" id="dwd:DSCW_32090"/>
<name>A0A5K7Z1E2_9BACT</name>
<dbReference type="AlphaFoldDB" id="A0A5K7Z1E2"/>
<evidence type="ECO:0008006" key="3">
    <source>
        <dbReference type="Google" id="ProtNLM"/>
    </source>
</evidence>
<dbReference type="OrthoDB" id="9793253at2"/>
<evidence type="ECO:0000313" key="2">
    <source>
        <dbReference type="Proteomes" id="UP000427769"/>
    </source>
</evidence>
<proteinExistence type="predicted"/>
<dbReference type="EMBL" id="AP021875">
    <property type="protein sequence ID" value="BBO75792.1"/>
    <property type="molecule type" value="Genomic_DNA"/>
</dbReference>
<organism evidence="1 2">
    <name type="scientific">Desulfosarcina widdelii</name>
    <dbReference type="NCBI Taxonomy" id="947919"/>
    <lineage>
        <taxon>Bacteria</taxon>
        <taxon>Pseudomonadati</taxon>
        <taxon>Thermodesulfobacteriota</taxon>
        <taxon>Desulfobacteria</taxon>
        <taxon>Desulfobacterales</taxon>
        <taxon>Desulfosarcinaceae</taxon>
        <taxon>Desulfosarcina</taxon>
    </lineage>
</organism>